<dbReference type="FunFam" id="3.40.1030.10:FF:000002">
    <property type="entry name" value="Anthranilate phosphoribosyltransferase"/>
    <property type="match status" value="1"/>
</dbReference>
<dbReference type="Pfam" id="PF02885">
    <property type="entry name" value="Glycos_trans_3N"/>
    <property type="match status" value="1"/>
</dbReference>
<dbReference type="Proteomes" id="UP000398389">
    <property type="component" value="Unassembled WGS sequence"/>
</dbReference>
<keyword evidence="5" id="KW-0808">Transferase</keyword>
<dbReference type="SUPFAM" id="SSF52418">
    <property type="entry name" value="Nucleoside phosphorylase/phosphoribosyltransferase catalytic domain"/>
    <property type="match status" value="1"/>
</dbReference>
<evidence type="ECO:0000313" key="13">
    <source>
        <dbReference type="Proteomes" id="UP000398389"/>
    </source>
</evidence>
<dbReference type="InterPro" id="IPR000312">
    <property type="entry name" value="Glycosyl_Trfase_fam3"/>
</dbReference>
<keyword evidence="13" id="KW-1185">Reference proteome</keyword>
<dbReference type="GO" id="GO:0004048">
    <property type="term" value="F:anthranilate phosphoribosyltransferase activity"/>
    <property type="evidence" value="ECO:0007669"/>
    <property type="project" value="UniProtKB-EC"/>
</dbReference>
<proteinExistence type="inferred from homology"/>
<keyword evidence="7" id="KW-0057">Aromatic amino acid biosynthesis</keyword>
<keyword evidence="6" id="KW-0822">Tryptophan biosynthesis</keyword>
<feature type="domain" description="Glycosyl transferase family 3" evidence="10">
    <location>
        <begin position="92"/>
        <end position="358"/>
    </location>
</feature>
<protein>
    <recommendedName>
        <fullName evidence="9">Anthranilate phosphoribosyltransferase</fullName>
        <ecNumber evidence="2">2.4.2.18</ecNumber>
    </recommendedName>
</protein>
<dbReference type="NCBIfam" id="TIGR01245">
    <property type="entry name" value="trpD"/>
    <property type="match status" value="1"/>
</dbReference>
<dbReference type="EC" id="2.4.2.18" evidence="2"/>
<comment type="pathway">
    <text evidence="1">Amino-acid biosynthesis; L-tryptophan biosynthesis; L-tryptophan from chorismate: step 2/5.</text>
</comment>
<dbReference type="SUPFAM" id="SSF47648">
    <property type="entry name" value="Nucleoside phosphorylase/phosphoribosyltransferase N-terminal domain"/>
    <property type="match status" value="1"/>
</dbReference>
<sequence length="372" mass="39061">MSSVTTPQKTNLAPYLTKLIVHPPQLTPADLATVLGHILSNSVSTTQVAAFLALLRGSGLDHSPDFIAAAVARMMQAARKLDTLEQDLKDHGFVDIVGTGGDGQNTFNVSTTASIVAAGAGLRVCKHGGKASTSASGAGDLLASLGINLANVTNETAPGILAQSQYCFLFAPVFHPAMATIAPVRKELGVPSIFNILGPLINPAPLCARIVGVYAESLGEVFARAIRATNQQAGRPESRAMVVWGTEGLDEISPAGTTKVWTVNSDPTVSEEDAIVTSYLHPNDFGLPVHTLDTVRSGTPQENAAVVDLLVDNKLEENHPVLDYVLMNVAALAYVEGTAQDLKHGVELARESIKSGRAREALDKFASLSQGL</sequence>
<dbReference type="RefSeq" id="XP_031855085.1">
    <property type="nucleotide sequence ID" value="XM_031999194.1"/>
</dbReference>
<evidence type="ECO:0000256" key="2">
    <source>
        <dbReference type="ARBA" id="ARBA00011948"/>
    </source>
</evidence>
<dbReference type="PANTHER" id="PTHR43285">
    <property type="entry name" value="ANTHRANILATE PHOSPHORIBOSYLTRANSFERASE"/>
    <property type="match status" value="1"/>
</dbReference>
<dbReference type="HAMAP" id="MF_00211">
    <property type="entry name" value="TrpD"/>
    <property type="match status" value="1"/>
</dbReference>
<dbReference type="Gene3D" id="3.40.1030.10">
    <property type="entry name" value="Nucleoside phosphorylase/phosphoribosyltransferase catalytic domain"/>
    <property type="match status" value="1"/>
</dbReference>
<evidence type="ECO:0000256" key="7">
    <source>
        <dbReference type="ARBA" id="ARBA00023141"/>
    </source>
</evidence>
<evidence type="ECO:0000256" key="8">
    <source>
        <dbReference type="ARBA" id="ARBA00061500"/>
    </source>
</evidence>
<keyword evidence="3" id="KW-0028">Amino-acid biosynthesis</keyword>
<dbReference type="GO" id="GO:0000162">
    <property type="term" value="P:L-tryptophan biosynthetic process"/>
    <property type="evidence" value="ECO:0007669"/>
    <property type="project" value="UniProtKB-KW"/>
</dbReference>
<dbReference type="InterPro" id="IPR036320">
    <property type="entry name" value="Glycosyl_Trfase_fam3_N_dom_sf"/>
</dbReference>
<evidence type="ECO:0000256" key="9">
    <source>
        <dbReference type="ARBA" id="ARBA00071401"/>
    </source>
</evidence>
<dbReference type="Pfam" id="PF00591">
    <property type="entry name" value="Glycos_transf_3"/>
    <property type="match status" value="1"/>
</dbReference>
<dbReference type="EMBL" id="CABVLU010000003">
    <property type="protein sequence ID" value="VVT55204.1"/>
    <property type="molecule type" value="Genomic_DNA"/>
</dbReference>
<dbReference type="PANTHER" id="PTHR43285:SF2">
    <property type="entry name" value="ANTHRANILATE PHOSPHORIBOSYLTRANSFERASE"/>
    <property type="match status" value="1"/>
</dbReference>
<keyword evidence="4" id="KW-0328">Glycosyltransferase</keyword>
<dbReference type="InterPro" id="IPR017459">
    <property type="entry name" value="Glycosyl_Trfase_fam3_N_dom"/>
</dbReference>
<dbReference type="InterPro" id="IPR035902">
    <property type="entry name" value="Nuc_phospho_transferase"/>
</dbReference>
<evidence type="ECO:0000313" key="12">
    <source>
        <dbReference type="EMBL" id="VVT55204.1"/>
    </source>
</evidence>
<name>A0A5E8BWX5_9ASCO</name>
<dbReference type="GO" id="GO:0005829">
    <property type="term" value="C:cytosol"/>
    <property type="evidence" value="ECO:0007669"/>
    <property type="project" value="TreeGrafter"/>
</dbReference>
<dbReference type="OrthoDB" id="427800at2759"/>
<evidence type="ECO:0000256" key="5">
    <source>
        <dbReference type="ARBA" id="ARBA00022679"/>
    </source>
</evidence>
<evidence type="ECO:0000256" key="1">
    <source>
        <dbReference type="ARBA" id="ARBA00004907"/>
    </source>
</evidence>
<reference evidence="12 13" key="1">
    <citation type="submission" date="2019-09" db="EMBL/GenBank/DDBJ databases">
        <authorList>
            <person name="Brejova B."/>
        </authorList>
    </citation>
    <scope>NUCLEOTIDE SEQUENCE [LARGE SCALE GENOMIC DNA]</scope>
</reference>
<dbReference type="GeneID" id="43583294"/>
<evidence type="ECO:0000259" key="11">
    <source>
        <dbReference type="Pfam" id="PF02885"/>
    </source>
</evidence>
<accession>A0A5E8BWX5</accession>
<comment type="similarity">
    <text evidence="8">Belongs to the anthranilate phosphoribosyltransferase family.</text>
</comment>
<evidence type="ECO:0000256" key="4">
    <source>
        <dbReference type="ARBA" id="ARBA00022676"/>
    </source>
</evidence>
<dbReference type="InterPro" id="IPR005940">
    <property type="entry name" value="Anthranilate_Pribosyl_Tfrase"/>
</dbReference>
<organism evidence="12 13">
    <name type="scientific">Magnusiomyces paraingens</name>
    <dbReference type="NCBI Taxonomy" id="2606893"/>
    <lineage>
        <taxon>Eukaryota</taxon>
        <taxon>Fungi</taxon>
        <taxon>Dikarya</taxon>
        <taxon>Ascomycota</taxon>
        <taxon>Saccharomycotina</taxon>
        <taxon>Dipodascomycetes</taxon>
        <taxon>Dipodascales</taxon>
        <taxon>Dipodascaceae</taxon>
        <taxon>Magnusiomyces</taxon>
    </lineage>
</organism>
<dbReference type="AlphaFoldDB" id="A0A5E8BWX5"/>
<evidence type="ECO:0000256" key="6">
    <source>
        <dbReference type="ARBA" id="ARBA00022822"/>
    </source>
</evidence>
<feature type="domain" description="Glycosyl transferase family 3 N-terminal" evidence="11">
    <location>
        <begin position="14"/>
        <end position="78"/>
    </location>
</feature>
<gene>
    <name evidence="12" type="ORF">SAPINGB_P004479</name>
</gene>
<evidence type="ECO:0000256" key="3">
    <source>
        <dbReference type="ARBA" id="ARBA00022605"/>
    </source>
</evidence>
<dbReference type="Gene3D" id="1.20.970.10">
    <property type="entry name" value="Transferase, Pyrimidine Nucleoside Phosphorylase, Chain C"/>
    <property type="match status" value="1"/>
</dbReference>
<evidence type="ECO:0000259" key="10">
    <source>
        <dbReference type="Pfam" id="PF00591"/>
    </source>
</evidence>